<sequence length="316" mass="32949">MTSIDAALLRDRARGCLLGQFIGDSLGSLVEFETPEQIAERYPDGVRDLADGGTWNLIAGQPTDDSQMAMMLILSLQRCGTFDADDVLRGYVHWYSTGPFDIGGTCAKALSGGPLNVESQANGALMRVSPLGVFGAREDVGLAAAADFAREDAGLTHPNPICVDANAVFVTGLVTGIRGGSAREVADAMEAATSERAVAQAIAAGRTGDVSDYEAHEGWVLLALSIAVRQLLLFDDPADALVDAVGMGGDTDTNAAIAGALLGAVHGAAAWPERWVTGVLECEPEEGRPGVANPLGREFWATDLLAQADELVGHRS</sequence>
<dbReference type="GO" id="GO:0046872">
    <property type="term" value="F:metal ion binding"/>
    <property type="evidence" value="ECO:0007669"/>
    <property type="project" value="UniProtKB-KW"/>
</dbReference>
<organism evidence="4 5">
    <name type="scientific">Corynebacterium xerosis</name>
    <dbReference type="NCBI Taxonomy" id="1725"/>
    <lineage>
        <taxon>Bacteria</taxon>
        <taxon>Bacillati</taxon>
        <taxon>Actinomycetota</taxon>
        <taxon>Actinomycetes</taxon>
        <taxon>Mycobacteriales</taxon>
        <taxon>Corynebacteriaceae</taxon>
        <taxon>Corynebacterium</taxon>
    </lineage>
</organism>
<dbReference type="Gene3D" id="1.10.4080.10">
    <property type="entry name" value="ADP-ribosylation/Crystallin J1"/>
    <property type="match status" value="1"/>
</dbReference>
<evidence type="ECO:0000256" key="2">
    <source>
        <dbReference type="ARBA" id="ARBA00022801"/>
    </source>
</evidence>
<dbReference type="PANTHER" id="PTHR16222:SF24">
    <property type="entry name" value="ADP-RIBOSYLHYDROLASE ARH3"/>
    <property type="match status" value="1"/>
</dbReference>
<evidence type="ECO:0000313" key="4">
    <source>
        <dbReference type="EMBL" id="NMF08568.1"/>
    </source>
</evidence>
<protein>
    <submittedName>
        <fullName evidence="4">ADP-ribosylglycohydrolase family protein</fullName>
    </submittedName>
</protein>
<keyword evidence="3" id="KW-0479">Metal-binding</keyword>
<feature type="binding site" evidence="3">
    <location>
        <position position="65"/>
    </location>
    <ligand>
        <name>Mg(2+)</name>
        <dbReference type="ChEBI" id="CHEBI:18420"/>
        <label>1</label>
    </ligand>
</feature>
<dbReference type="InterPro" id="IPR005502">
    <property type="entry name" value="Ribosyl_crysJ1"/>
</dbReference>
<feature type="binding site" evidence="3">
    <location>
        <position position="252"/>
    </location>
    <ligand>
        <name>Mg(2+)</name>
        <dbReference type="ChEBI" id="CHEBI:18420"/>
        <label>1</label>
    </ligand>
</feature>
<feature type="binding site" evidence="3">
    <location>
        <position position="250"/>
    </location>
    <ligand>
        <name>Mg(2+)</name>
        <dbReference type="ChEBI" id="CHEBI:18420"/>
        <label>1</label>
    </ligand>
</feature>
<accession>A0A7X9XSJ4</accession>
<dbReference type="InterPro" id="IPR036705">
    <property type="entry name" value="Ribosyl_crysJ1_sf"/>
</dbReference>
<dbReference type="SUPFAM" id="SSF101478">
    <property type="entry name" value="ADP-ribosylglycohydrolase"/>
    <property type="match status" value="1"/>
</dbReference>
<keyword evidence="2 4" id="KW-0378">Hydrolase</keyword>
<evidence type="ECO:0000256" key="1">
    <source>
        <dbReference type="ARBA" id="ARBA00010702"/>
    </source>
</evidence>
<dbReference type="AlphaFoldDB" id="A0A7X9XSJ4"/>
<comment type="similarity">
    <text evidence="1">Belongs to the ADP-ribosylglycohydrolase family.</text>
</comment>
<dbReference type="Proteomes" id="UP000589552">
    <property type="component" value="Unassembled WGS sequence"/>
</dbReference>
<feature type="binding site" evidence="3">
    <location>
        <position position="253"/>
    </location>
    <ligand>
        <name>Mg(2+)</name>
        <dbReference type="ChEBI" id="CHEBI:18420"/>
        <label>1</label>
    </ligand>
</feature>
<gene>
    <name evidence="4" type="ORF">HF852_02930</name>
</gene>
<dbReference type="Pfam" id="PF03747">
    <property type="entry name" value="ADP_ribosyl_GH"/>
    <property type="match status" value="1"/>
</dbReference>
<proteinExistence type="inferred from homology"/>
<dbReference type="InterPro" id="IPR050792">
    <property type="entry name" value="ADP-ribosylglycohydrolase"/>
</dbReference>
<feature type="binding site" evidence="3">
    <location>
        <position position="63"/>
    </location>
    <ligand>
        <name>Mg(2+)</name>
        <dbReference type="ChEBI" id="CHEBI:18420"/>
        <label>1</label>
    </ligand>
</feature>
<dbReference type="PANTHER" id="PTHR16222">
    <property type="entry name" value="ADP-RIBOSYLGLYCOHYDROLASE"/>
    <property type="match status" value="1"/>
</dbReference>
<dbReference type="RefSeq" id="WP_168937291.1">
    <property type="nucleotide sequence ID" value="NZ_JABAGA010000001.1"/>
</dbReference>
<comment type="caution">
    <text evidence="4">The sequence shown here is derived from an EMBL/GenBank/DDBJ whole genome shotgun (WGS) entry which is preliminary data.</text>
</comment>
<reference evidence="4 5" key="1">
    <citation type="submission" date="2020-04" db="EMBL/GenBank/DDBJ databases">
        <authorList>
            <person name="Hitch T.C.A."/>
            <person name="Wylensek D."/>
            <person name="Clavel T."/>
        </authorList>
    </citation>
    <scope>NUCLEOTIDE SEQUENCE [LARGE SCALE GENOMIC DNA]</scope>
    <source>
        <strain evidence="4 5">BL-383-APC-2I</strain>
    </source>
</reference>
<evidence type="ECO:0000313" key="5">
    <source>
        <dbReference type="Proteomes" id="UP000589552"/>
    </source>
</evidence>
<dbReference type="EMBL" id="JABAGA010000001">
    <property type="protein sequence ID" value="NMF08568.1"/>
    <property type="molecule type" value="Genomic_DNA"/>
</dbReference>
<keyword evidence="3" id="KW-0460">Magnesium</keyword>
<dbReference type="GO" id="GO:0016787">
    <property type="term" value="F:hydrolase activity"/>
    <property type="evidence" value="ECO:0007669"/>
    <property type="project" value="UniProtKB-KW"/>
</dbReference>
<comment type="cofactor">
    <cofactor evidence="3">
        <name>Mg(2+)</name>
        <dbReference type="ChEBI" id="CHEBI:18420"/>
    </cofactor>
    <text evidence="3">Binds 2 magnesium ions per subunit.</text>
</comment>
<evidence type="ECO:0000256" key="3">
    <source>
        <dbReference type="PIRSR" id="PIRSR605502-1"/>
    </source>
</evidence>
<feature type="binding site" evidence="3">
    <location>
        <position position="64"/>
    </location>
    <ligand>
        <name>Mg(2+)</name>
        <dbReference type="ChEBI" id="CHEBI:18420"/>
        <label>1</label>
    </ligand>
</feature>
<name>A0A7X9XSJ4_9CORY</name>